<dbReference type="Proteomes" id="UP000553632">
    <property type="component" value="Unassembled WGS sequence"/>
</dbReference>
<protein>
    <submittedName>
        <fullName evidence="2">Uncharacterized protein</fullName>
    </submittedName>
</protein>
<keyword evidence="3" id="KW-1185">Reference proteome</keyword>
<evidence type="ECO:0000256" key="1">
    <source>
        <dbReference type="SAM" id="MobiDB-lite"/>
    </source>
</evidence>
<evidence type="ECO:0000313" key="2">
    <source>
        <dbReference type="EMBL" id="KAF4755487.1"/>
    </source>
</evidence>
<dbReference type="AlphaFoldDB" id="A0A7J6UE45"/>
<feature type="compositionally biased region" description="Basic and acidic residues" evidence="1">
    <location>
        <begin position="287"/>
        <end position="296"/>
    </location>
</feature>
<proteinExistence type="predicted"/>
<feature type="region of interest" description="Disordered" evidence="1">
    <location>
        <begin position="274"/>
        <end position="312"/>
    </location>
</feature>
<evidence type="ECO:0000313" key="3">
    <source>
        <dbReference type="Proteomes" id="UP000553632"/>
    </source>
</evidence>
<sequence length="585" mass="64842">DKRKAKIHDLHDVTEAIEKLEETCGELLNTVKKQYPSLDKLCFEYDGITKETVKAVGEGNWRTRDGSKEYRPKNLLAMSISQFTDDAYNKFPRDDTSHPGTLIGNWYEETRIREATGEGRTLPQRHLKRRGLFHGDGPKVWPTPVKKDNTFERVHGKRLSDAEFDPCSSDIGNHKCPITGRDLSASDECLGSKLRGKAEEANMRLIAEEHVNSADWRDEGTKQVRHFDTESGANYSGTQLERSVLNDEVAPAAAPPAVGPTVDWSTDVHYSGSMPITKHTTTPSCRGQEKSVRDGTTDAANRASFGRSNRFTRPNHEELRHGQVWRDEIGCRPEEGQEVSKAVDTLLEAQKVDPSAIAVPSLVELKRKLRDCLVARDGTTALVLLRTSLRAVAQQQKRSLVTIDERPYAMVPLFTVGQADRLALSLCDIDITIEAVVSMSLKSNAVSTTWTRITDVLQCLPDEARELEGLRHFLKLLCRTRPNLLSIEDLIDRLRVRLPSSHLESFYEALSAHGLINCESGLVDGAKLGELASDETVQAALASAGLNSDGMIGWKVVEDLVRDMCGCGDVSQLGCWREGLGSKGE</sequence>
<feature type="non-terminal residue" evidence="2">
    <location>
        <position position="585"/>
    </location>
</feature>
<dbReference type="EMBL" id="JABANO010004253">
    <property type="protein sequence ID" value="KAF4755487.1"/>
    <property type="molecule type" value="Genomic_DNA"/>
</dbReference>
<organism evidence="2 3">
    <name type="scientific">Perkinsus olseni</name>
    <name type="common">Perkinsus atlanticus</name>
    <dbReference type="NCBI Taxonomy" id="32597"/>
    <lineage>
        <taxon>Eukaryota</taxon>
        <taxon>Sar</taxon>
        <taxon>Alveolata</taxon>
        <taxon>Perkinsozoa</taxon>
        <taxon>Perkinsea</taxon>
        <taxon>Perkinsida</taxon>
        <taxon>Perkinsidae</taxon>
        <taxon>Perkinsus</taxon>
    </lineage>
</organism>
<reference evidence="2 3" key="1">
    <citation type="submission" date="2020-04" db="EMBL/GenBank/DDBJ databases">
        <title>Perkinsus olseni comparative genomics.</title>
        <authorList>
            <person name="Bogema D.R."/>
        </authorList>
    </citation>
    <scope>NUCLEOTIDE SEQUENCE [LARGE SCALE GENOMIC DNA]</scope>
    <source>
        <strain evidence="2 3">ATCC PRA-207</strain>
    </source>
</reference>
<gene>
    <name evidence="2" type="ORF">FOZ63_016318</name>
</gene>
<comment type="caution">
    <text evidence="2">The sequence shown here is derived from an EMBL/GenBank/DDBJ whole genome shotgun (WGS) entry which is preliminary data.</text>
</comment>
<name>A0A7J6UE45_PEROL</name>
<accession>A0A7J6UE45</accession>